<evidence type="ECO:0000256" key="3">
    <source>
        <dbReference type="SAM" id="MobiDB-lite"/>
    </source>
</evidence>
<dbReference type="SUPFAM" id="SSF75217">
    <property type="entry name" value="alpha/beta knot"/>
    <property type="match status" value="1"/>
</dbReference>
<dbReference type="GO" id="GO:0006396">
    <property type="term" value="P:RNA processing"/>
    <property type="evidence" value="ECO:0007669"/>
    <property type="project" value="InterPro"/>
</dbReference>
<name>A0A212KMG1_9PROT</name>
<dbReference type="GO" id="GO:0008173">
    <property type="term" value="F:RNA methyltransferase activity"/>
    <property type="evidence" value="ECO:0007669"/>
    <property type="project" value="InterPro"/>
</dbReference>
<keyword evidence="1 5" id="KW-0489">Methyltransferase</keyword>
<keyword evidence="2 5" id="KW-0808">Transferase</keyword>
<reference evidence="5" key="1">
    <citation type="submission" date="2016-04" db="EMBL/GenBank/DDBJ databases">
        <authorList>
            <person name="Evans L.H."/>
            <person name="Alamgir A."/>
            <person name="Owens N."/>
            <person name="Weber N.D."/>
            <person name="Virtaneva K."/>
            <person name="Barbian K."/>
            <person name="Babar A."/>
            <person name="Rosenke K."/>
        </authorList>
    </citation>
    <scope>NUCLEOTIDE SEQUENCE</scope>
    <source>
        <strain evidence="5">86</strain>
    </source>
</reference>
<dbReference type="AlphaFoldDB" id="A0A212KMG1"/>
<dbReference type="GO" id="GO:0005829">
    <property type="term" value="C:cytosol"/>
    <property type="evidence" value="ECO:0007669"/>
    <property type="project" value="TreeGrafter"/>
</dbReference>
<protein>
    <submittedName>
        <fullName evidence="5">23S rRNA (Guanosine-2'-O-)-methyltransferase RlmB</fullName>
        <ecNumber evidence="5">2.1.1.185</ecNumber>
    </submittedName>
</protein>
<dbReference type="Gene3D" id="3.40.1280.10">
    <property type="match status" value="1"/>
</dbReference>
<evidence type="ECO:0000313" key="5">
    <source>
        <dbReference type="EMBL" id="SBW12867.1"/>
    </source>
</evidence>
<feature type="domain" description="RNA 2-O ribose methyltransferase substrate binding" evidence="4">
    <location>
        <begin position="29"/>
        <end position="104"/>
    </location>
</feature>
<feature type="compositionally biased region" description="Basic and acidic residues" evidence="3">
    <location>
        <begin position="8"/>
        <end position="25"/>
    </location>
</feature>
<dbReference type="InterPro" id="IPR001537">
    <property type="entry name" value="SpoU_MeTrfase"/>
</dbReference>
<dbReference type="Gene3D" id="3.30.1330.30">
    <property type="match status" value="1"/>
</dbReference>
<dbReference type="InterPro" id="IPR029026">
    <property type="entry name" value="tRNA_m1G_MTases_N"/>
</dbReference>
<dbReference type="EC" id="2.1.1.185" evidence="5"/>
<dbReference type="InterPro" id="IPR013123">
    <property type="entry name" value="SpoU_subst-bd"/>
</dbReference>
<dbReference type="PANTHER" id="PTHR46429:SF1">
    <property type="entry name" value="23S RRNA (GUANOSINE-2'-O-)-METHYLTRANSFERASE RLMB"/>
    <property type="match status" value="1"/>
</dbReference>
<accession>A0A212KMG1</accession>
<dbReference type="Pfam" id="PF00588">
    <property type="entry name" value="SpoU_methylase"/>
    <property type="match status" value="1"/>
</dbReference>
<dbReference type="SMART" id="SM00967">
    <property type="entry name" value="SpoU_sub_bind"/>
    <property type="match status" value="1"/>
</dbReference>
<dbReference type="InterPro" id="IPR029064">
    <property type="entry name" value="Ribosomal_eL30-like_sf"/>
</dbReference>
<dbReference type="PANTHER" id="PTHR46429">
    <property type="entry name" value="23S RRNA (GUANOSINE-2'-O-)-METHYLTRANSFERASE RLMB"/>
    <property type="match status" value="1"/>
</dbReference>
<dbReference type="SUPFAM" id="SSF55315">
    <property type="entry name" value="L30e-like"/>
    <property type="match status" value="1"/>
</dbReference>
<proteinExistence type="predicted"/>
<feature type="region of interest" description="Disordered" evidence="3">
    <location>
        <begin position="1"/>
        <end position="26"/>
    </location>
</feature>
<dbReference type="GO" id="GO:0032259">
    <property type="term" value="P:methylation"/>
    <property type="evidence" value="ECO:0007669"/>
    <property type="project" value="UniProtKB-KW"/>
</dbReference>
<dbReference type="EMBL" id="FLUO01000003">
    <property type="protein sequence ID" value="SBW12867.1"/>
    <property type="molecule type" value="Genomic_DNA"/>
</dbReference>
<evidence type="ECO:0000259" key="4">
    <source>
        <dbReference type="SMART" id="SM00967"/>
    </source>
</evidence>
<dbReference type="GO" id="GO:0003723">
    <property type="term" value="F:RNA binding"/>
    <property type="evidence" value="ECO:0007669"/>
    <property type="project" value="InterPro"/>
</dbReference>
<sequence length="268" mass="28271">MSRHKSRRDLPQRTEKPEPRGRKSGGDVWIFGLHAVAAALANPERRPKRLLLTQEAFEALGGALADTPHAIQPSPAERRDIEAVLGPNAVHQGAALLAPPLPGAQIEDIPESLADGGPKPKRALIVALDQVTDPHNIGAVLRSAAAFGALAVVVPDRHAPEETGTIAKAACGALETVPLVRVPNFARALDALKQQGYWCLGLDGAADKTLADQDLPDRLVLVLGAEGAGLRRLSREACDFAARLPIRPAMESLNVSNACAIALYALLA</sequence>
<evidence type="ECO:0000256" key="1">
    <source>
        <dbReference type="ARBA" id="ARBA00022603"/>
    </source>
</evidence>
<dbReference type="CDD" id="cd18103">
    <property type="entry name" value="SpoU-like_RlmB"/>
    <property type="match status" value="1"/>
</dbReference>
<organism evidence="5">
    <name type="scientific">uncultured Alphaproteobacteria bacterium</name>
    <dbReference type="NCBI Taxonomy" id="91750"/>
    <lineage>
        <taxon>Bacteria</taxon>
        <taxon>Pseudomonadati</taxon>
        <taxon>Pseudomonadota</taxon>
        <taxon>Alphaproteobacteria</taxon>
        <taxon>environmental samples</taxon>
    </lineage>
</organism>
<evidence type="ECO:0000256" key="2">
    <source>
        <dbReference type="ARBA" id="ARBA00022679"/>
    </source>
</evidence>
<gene>
    <name evidence="5" type="primary">rlmB</name>
    <name evidence="5" type="ORF">KL86APRO_30358</name>
</gene>
<dbReference type="InterPro" id="IPR029028">
    <property type="entry name" value="Alpha/beta_knot_MTases"/>
</dbReference>
<dbReference type="NCBIfam" id="TIGR00186">
    <property type="entry name" value="rRNA_methyl_3"/>
    <property type="match status" value="1"/>
</dbReference>
<dbReference type="InterPro" id="IPR004441">
    <property type="entry name" value="rRNA_MeTrfase_TrmH"/>
</dbReference>